<dbReference type="FunFam" id="3.30.50.10:FF:000006">
    <property type="entry name" value="Nuclear receptor subfamily 5 group A member"/>
    <property type="match status" value="1"/>
</dbReference>
<feature type="domain" description="NR LBD" evidence="13">
    <location>
        <begin position="275"/>
        <end position="502"/>
    </location>
</feature>
<dbReference type="Pfam" id="PF00104">
    <property type="entry name" value="Hormone_recep"/>
    <property type="match status" value="1"/>
</dbReference>
<gene>
    <name evidence="15" type="primary">LOC106170076</name>
</gene>
<dbReference type="SMART" id="SM00399">
    <property type="entry name" value="ZnF_C4"/>
    <property type="match status" value="1"/>
</dbReference>
<evidence type="ECO:0000256" key="1">
    <source>
        <dbReference type="ARBA" id="ARBA00004123"/>
    </source>
</evidence>
<dbReference type="GO" id="GO:0005634">
    <property type="term" value="C:nucleus"/>
    <property type="evidence" value="ECO:0007669"/>
    <property type="project" value="UniProtKB-SubCell"/>
</dbReference>
<evidence type="ECO:0000256" key="4">
    <source>
        <dbReference type="ARBA" id="ARBA00022833"/>
    </source>
</evidence>
<keyword evidence="2 10" id="KW-0479">Metal-binding</keyword>
<dbReference type="RefSeq" id="XP_013405267.1">
    <property type="nucleotide sequence ID" value="XM_013549813.2"/>
</dbReference>
<dbReference type="KEGG" id="lak:106170076"/>
<organism evidence="14 15">
    <name type="scientific">Lingula anatina</name>
    <name type="common">Brachiopod</name>
    <name type="synonym">Lingula unguis</name>
    <dbReference type="NCBI Taxonomy" id="7574"/>
    <lineage>
        <taxon>Eukaryota</taxon>
        <taxon>Metazoa</taxon>
        <taxon>Spiralia</taxon>
        <taxon>Lophotrochozoa</taxon>
        <taxon>Brachiopoda</taxon>
        <taxon>Linguliformea</taxon>
        <taxon>Lingulata</taxon>
        <taxon>Lingulida</taxon>
        <taxon>Linguloidea</taxon>
        <taxon>Lingulidae</taxon>
        <taxon>Lingula</taxon>
    </lineage>
</organism>
<dbReference type="CDD" id="cd06961">
    <property type="entry name" value="NR_DBD_TR"/>
    <property type="match status" value="1"/>
</dbReference>
<name>A0A1S3J4A2_LINAN</name>
<dbReference type="GO" id="GO:0043565">
    <property type="term" value="F:sequence-specific DNA binding"/>
    <property type="evidence" value="ECO:0007669"/>
    <property type="project" value="InterPro"/>
</dbReference>
<keyword evidence="14" id="KW-1185">Reference proteome</keyword>
<evidence type="ECO:0000259" key="13">
    <source>
        <dbReference type="PROSITE" id="PS51843"/>
    </source>
</evidence>
<dbReference type="Proteomes" id="UP000085678">
    <property type="component" value="Unplaced"/>
</dbReference>
<dbReference type="InterPro" id="IPR000536">
    <property type="entry name" value="Nucl_hrmn_rcpt_lig-bd"/>
</dbReference>
<evidence type="ECO:0000256" key="3">
    <source>
        <dbReference type="ARBA" id="ARBA00022771"/>
    </source>
</evidence>
<dbReference type="PRINTS" id="PR01292">
    <property type="entry name" value="RETNOICACIDR"/>
</dbReference>
<feature type="region of interest" description="Disordered" evidence="11">
    <location>
        <begin position="78"/>
        <end position="99"/>
    </location>
</feature>
<dbReference type="InterPro" id="IPR050200">
    <property type="entry name" value="Nuclear_hormone_rcpt_NR3"/>
</dbReference>
<dbReference type="InterPro" id="IPR003078">
    <property type="entry name" value="Retinoic_acid_rcpt"/>
</dbReference>
<keyword evidence="5 10" id="KW-0805">Transcription regulation</keyword>
<dbReference type="PROSITE" id="PS51843">
    <property type="entry name" value="NR_LBD"/>
    <property type="match status" value="1"/>
</dbReference>
<evidence type="ECO:0000256" key="8">
    <source>
        <dbReference type="ARBA" id="ARBA00023170"/>
    </source>
</evidence>
<dbReference type="GeneID" id="106170076"/>
<dbReference type="SUPFAM" id="SSF48508">
    <property type="entry name" value="Nuclear receptor ligand-binding domain"/>
    <property type="match status" value="1"/>
</dbReference>
<dbReference type="GO" id="GO:0048384">
    <property type="term" value="P:retinoic acid receptor signaling pathway"/>
    <property type="evidence" value="ECO:0007669"/>
    <property type="project" value="InterPro"/>
</dbReference>
<keyword evidence="7 10" id="KW-0804">Transcription</keyword>
<keyword evidence="4 10" id="KW-0862">Zinc</keyword>
<dbReference type="PRINTS" id="PR00398">
    <property type="entry name" value="STRDHORMONER"/>
</dbReference>
<evidence type="ECO:0000256" key="10">
    <source>
        <dbReference type="RuleBase" id="RU004334"/>
    </source>
</evidence>
<comment type="similarity">
    <text evidence="10">Belongs to the nuclear hormone receptor family.</text>
</comment>
<keyword evidence="9 10" id="KW-0539">Nucleus</keyword>
<dbReference type="InParanoid" id="A0A1S3J4A2"/>
<evidence type="ECO:0000256" key="6">
    <source>
        <dbReference type="ARBA" id="ARBA00023125"/>
    </source>
</evidence>
<proteinExistence type="inferred from homology"/>
<dbReference type="SUPFAM" id="SSF57716">
    <property type="entry name" value="Glucocorticoid receptor-like (DNA-binding domain)"/>
    <property type="match status" value="1"/>
</dbReference>
<feature type="region of interest" description="Disordered" evidence="11">
    <location>
        <begin position="119"/>
        <end position="139"/>
    </location>
</feature>
<evidence type="ECO:0000256" key="7">
    <source>
        <dbReference type="ARBA" id="ARBA00023163"/>
    </source>
</evidence>
<evidence type="ECO:0000313" key="14">
    <source>
        <dbReference type="Proteomes" id="UP000085678"/>
    </source>
</evidence>
<evidence type="ECO:0000256" key="9">
    <source>
        <dbReference type="ARBA" id="ARBA00023242"/>
    </source>
</evidence>
<keyword evidence="8 10" id="KW-0675">Receptor</keyword>
<dbReference type="Gene3D" id="1.10.565.10">
    <property type="entry name" value="Retinoid X Receptor"/>
    <property type="match status" value="1"/>
</dbReference>
<evidence type="ECO:0000259" key="12">
    <source>
        <dbReference type="PROSITE" id="PS51030"/>
    </source>
</evidence>
<dbReference type="PROSITE" id="PS00031">
    <property type="entry name" value="NUCLEAR_REC_DBD_1"/>
    <property type="match status" value="1"/>
</dbReference>
<accession>A0A1S3J4A2</accession>
<reference evidence="15" key="1">
    <citation type="submission" date="2025-08" db="UniProtKB">
        <authorList>
            <consortium name="RefSeq"/>
        </authorList>
    </citation>
    <scope>IDENTIFICATION</scope>
    <source>
        <tissue evidence="15">Gonads</tissue>
    </source>
</reference>
<sequence length="502" mass="56303">MARREDFPNNNENVAGAECLILASKQAENSMAIAGQQQQQQQQGGDRNDNVSAGSMEYKDGNQSTEQVIYVTAAQRHEDTDEAIDMSQRSQANATSNQTLQEVQNTSVGYYTQIASSADASMTPQSGAQQGEPKEPPSTSIVITMDSPSVVTSSSLNTDYQLAHSQETPGYCLVCSDKGSGYHYSVYSCEGCKGFFKRTIQKNLVYQCKDAGLCIINKFTRNSCQYCRFQRCMEVGMKREAVREDRSPGGKHRVRRPKVMDYSNENLFPLATEEYTDEIIDMLVAAKPDLLPEPEPLSDDVATDGNVVDINHLMRYGYGELKMIIQWAKKVPGFSSICIEDQMAMLKSSFMELNVFRLAYRSKEFEGAVRFAENILMSKEESVEIGWGQDLVLATLDFVRRLKDLFLDRVEFCILNGLILTYPDAAGLKEKEKVQMLQAKILDSFRKYETSKFPHNPRRYGRVLLRLPALRTVSAKAAERFLSMSLDGTVKLTGLVTEMLNV</sequence>
<dbReference type="Pfam" id="PF00105">
    <property type="entry name" value="zf-C4"/>
    <property type="match status" value="1"/>
</dbReference>
<evidence type="ECO:0000313" key="15">
    <source>
        <dbReference type="RefSeq" id="XP_013405267.1"/>
    </source>
</evidence>
<dbReference type="PROSITE" id="PS51030">
    <property type="entry name" value="NUCLEAR_REC_DBD_2"/>
    <property type="match status" value="1"/>
</dbReference>
<dbReference type="PANTHER" id="PTHR48092">
    <property type="entry name" value="KNIRPS-RELATED PROTEIN-RELATED"/>
    <property type="match status" value="1"/>
</dbReference>
<protein>
    <submittedName>
        <fullName evidence="15">Steroid hormone receptor ERR2</fullName>
    </submittedName>
</protein>
<feature type="compositionally biased region" description="Low complexity" evidence="11">
    <location>
        <begin position="35"/>
        <end position="45"/>
    </location>
</feature>
<dbReference type="InterPro" id="IPR013088">
    <property type="entry name" value="Znf_NHR/GATA"/>
</dbReference>
<dbReference type="Gene3D" id="3.30.50.10">
    <property type="entry name" value="Erythroid Transcription Factor GATA-1, subunit A"/>
    <property type="match status" value="1"/>
</dbReference>
<dbReference type="InterPro" id="IPR001628">
    <property type="entry name" value="Znf_hrmn_rcpt"/>
</dbReference>
<keyword evidence="6 10" id="KW-0238">DNA-binding</keyword>
<dbReference type="AlphaFoldDB" id="A0A1S3J4A2"/>
<dbReference type="SMART" id="SM00430">
    <property type="entry name" value="HOLI"/>
    <property type="match status" value="1"/>
</dbReference>
<feature type="region of interest" description="Disordered" evidence="11">
    <location>
        <begin position="31"/>
        <end position="64"/>
    </location>
</feature>
<dbReference type="InterPro" id="IPR001723">
    <property type="entry name" value="Nuclear_hrmn_rcpt"/>
</dbReference>
<keyword evidence="3 10" id="KW-0863">Zinc-finger</keyword>
<evidence type="ECO:0000256" key="2">
    <source>
        <dbReference type="ARBA" id="ARBA00022723"/>
    </source>
</evidence>
<evidence type="ECO:0000256" key="11">
    <source>
        <dbReference type="SAM" id="MobiDB-lite"/>
    </source>
</evidence>
<dbReference type="GO" id="GO:0004879">
    <property type="term" value="F:nuclear receptor activity"/>
    <property type="evidence" value="ECO:0007669"/>
    <property type="project" value="InterPro"/>
</dbReference>
<feature type="compositionally biased region" description="Polar residues" evidence="11">
    <location>
        <begin position="87"/>
        <end position="99"/>
    </location>
</feature>
<comment type="subcellular location">
    <subcellularLocation>
        <location evidence="1 10">Nucleus</location>
    </subcellularLocation>
</comment>
<dbReference type="PRINTS" id="PR00047">
    <property type="entry name" value="STROIDFINGER"/>
</dbReference>
<feature type="domain" description="Nuclear receptor" evidence="12">
    <location>
        <begin position="169"/>
        <end position="244"/>
    </location>
</feature>
<dbReference type="GO" id="GO:0008270">
    <property type="term" value="F:zinc ion binding"/>
    <property type="evidence" value="ECO:0007669"/>
    <property type="project" value="UniProtKB-KW"/>
</dbReference>
<dbReference type="OrthoDB" id="5799427at2759"/>
<dbReference type="InterPro" id="IPR035500">
    <property type="entry name" value="NHR-like_dom_sf"/>
</dbReference>
<feature type="compositionally biased region" description="Polar residues" evidence="11">
    <location>
        <begin position="119"/>
        <end position="129"/>
    </location>
</feature>
<dbReference type="STRING" id="7574.A0A1S3J4A2"/>
<evidence type="ECO:0000256" key="5">
    <source>
        <dbReference type="ARBA" id="ARBA00023015"/>
    </source>
</evidence>